<reference evidence="1 2" key="1">
    <citation type="journal article" date="2016" name="Nat. Commun.">
        <title>Thousands of microbial genomes shed light on interconnected biogeochemical processes in an aquifer system.</title>
        <authorList>
            <person name="Anantharaman K."/>
            <person name="Brown C.T."/>
            <person name="Hug L.A."/>
            <person name="Sharon I."/>
            <person name="Castelle C.J."/>
            <person name="Probst A.J."/>
            <person name="Thomas B.C."/>
            <person name="Singh A."/>
            <person name="Wilkins M.J."/>
            <person name="Karaoz U."/>
            <person name="Brodie E.L."/>
            <person name="Williams K.H."/>
            <person name="Hubbard S.S."/>
            <person name="Banfield J.F."/>
        </authorList>
    </citation>
    <scope>NUCLEOTIDE SEQUENCE [LARGE SCALE GENOMIC DNA]</scope>
</reference>
<organism evidence="1 2">
    <name type="scientific">Candidatus Roizmanbacteria bacterium RIFCSPHIGHO2_01_FULL_39_8</name>
    <dbReference type="NCBI Taxonomy" id="1802033"/>
    <lineage>
        <taxon>Bacteria</taxon>
        <taxon>Candidatus Roizmaniibacteriota</taxon>
    </lineage>
</organism>
<proteinExistence type="predicted"/>
<evidence type="ECO:0008006" key="3">
    <source>
        <dbReference type="Google" id="ProtNLM"/>
    </source>
</evidence>
<dbReference type="EMBL" id="MFZI01000041">
    <property type="protein sequence ID" value="OGK20004.1"/>
    <property type="molecule type" value="Genomic_DNA"/>
</dbReference>
<accession>A0A1F7GMG3</accession>
<dbReference type="NCBIfam" id="TIGR04256">
    <property type="entry name" value="GxxExxY"/>
    <property type="match status" value="1"/>
</dbReference>
<sequence length="145" mass="17241">MRTHSGRNIVYPELSYKIIGILFEIHNELGSRYQEKYYQRAIELSLNENHILFEKEKMVPLIFKDITIGKYFLDFVIENKIALEVKTIDFFTKKDWRQVKGYLKSANLELGILANFNSERLVYKRILNSNFLHSDSFVKHSDRFG</sequence>
<protein>
    <recommendedName>
        <fullName evidence="3">GxxExxY protein</fullName>
    </recommendedName>
</protein>
<evidence type="ECO:0000313" key="1">
    <source>
        <dbReference type="EMBL" id="OGK20004.1"/>
    </source>
</evidence>
<dbReference type="AlphaFoldDB" id="A0A1F7GMG3"/>
<name>A0A1F7GMG3_9BACT</name>
<comment type="caution">
    <text evidence="1">The sequence shown here is derived from an EMBL/GenBank/DDBJ whole genome shotgun (WGS) entry which is preliminary data.</text>
</comment>
<dbReference type="InterPro" id="IPR026350">
    <property type="entry name" value="GxxExxY"/>
</dbReference>
<gene>
    <name evidence="1" type="ORF">A2866_06235</name>
</gene>
<dbReference type="Pfam" id="PF13366">
    <property type="entry name" value="PDDEXK_3"/>
    <property type="match status" value="1"/>
</dbReference>
<dbReference type="Proteomes" id="UP000177026">
    <property type="component" value="Unassembled WGS sequence"/>
</dbReference>
<evidence type="ECO:0000313" key="2">
    <source>
        <dbReference type="Proteomes" id="UP000177026"/>
    </source>
</evidence>